<proteinExistence type="predicted"/>
<reference evidence="2" key="1">
    <citation type="submission" date="2022-07" db="EMBL/GenBank/DDBJ databases">
        <title>Genome Sequence of Agrocybe chaxingu.</title>
        <authorList>
            <person name="Buettner E."/>
        </authorList>
    </citation>
    <scope>NUCLEOTIDE SEQUENCE</scope>
    <source>
        <strain evidence="2">MP-N11</strain>
    </source>
</reference>
<dbReference type="Proteomes" id="UP001148786">
    <property type="component" value="Unassembled WGS sequence"/>
</dbReference>
<evidence type="ECO:0000313" key="2">
    <source>
        <dbReference type="EMBL" id="KAJ3514479.1"/>
    </source>
</evidence>
<organism evidence="2 3">
    <name type="scientific">Agrocybe chaxingu</name>
    <dbReference type="NCBI Taxonomy" id="84603"/>
    <lineage>
        <taxon>Eukaryota</taxon>
        <taxon>Fungi</taxon>
        <taxon>Dikarya</taxon>
        <taxon>Basidiomycota</taxon>
        <taxon>Agaricomycotina</taxon>
        <taxon>Agaricomycetes</taxon>
        <taxon>Agaricomycetidae</taxon>
        <taxon>Agaricales</taxon>
        <taxon>Agaricineae</taxon>
        <taxon>Strophariaceae</taxon>
        <taxon>Agrocybe</taxon>
    </lineage>
</organism>
<gene>
    <name evidence="2" type="ORF">NLJ89_g2357</name>
</gene>
<keyword evidence="3" id="KW-1185">Reference proteome</keyword>
<feature type="compositionally biased region" description="Acidic residues" evidence="1">
    <location>
        <begin position="78"/>
        <end position="122"/>
    </location>
</feature>
<comment type="caution">
    <text evidence="2">The sequence shown here is derived from an EMBL/GenBank/DDBJ whole genome shotgun (WGS) entry which is preliminary data.</text>
</comment>
<feature type="compositionally biased region" description="Basic and acidic residues" evidence="1">
    <location>
        <begin position="7"/>
        <end position="16"/>
    </location>
</feature>
<evidence type="ECO:0000313" key="3">
    <source>
        <dbReference type="Proteomes" id="UP001148786"/>
    </source>
</evidence>
<dbReference type="EMBL" id="JANKHO010000143">
    <property type="protein sequence ID" value="KAJ3514479.1"/>
    <property type="molecule type" value="Genomic_DNA"/>
</dbReference>
<name>A0A9W8K6R9_9AGAR</name>
<feature type="region of interest" description="Disordered" evidence="1">
    <location>
        <begin position="1"/>
        <end position="44"/>
    </location>
</feature>
<sequence>MRPVSDVAREYRERAGDMPPSTKSGSHSFTPIPGAGSASLFENNAVMEDAVDEDLEDVSREVDEIEAFNLTLPRLPEEDVALDMDEIEIEGDSREEESTDDEDGRYDEGSESEESDEGGEYE</sequence>
<evidence type="ECO:0000256" key="1">
    <source>
        <dbReference type="SAM" id="MobiDB-lite"/>
    </source>
</evidence>
<accession>A0A9W8K6R9</accession>
<protein>
    <submittedName>
        <fullName evidence="2">Uncharacterized protein</fullName>
    </submittedName>
</protein>
<feature type="region of interest" description="Disordered" evidence="1">
    <location>
        <begin position="74"/>
        <end position="122"/>
    </location>
</feature>
<dbReference type="AlphaFoldDB" id="A0A9W8K6R9"/>